<dbReference type="SMART" id="SM00235">
    <property type="entry name" value="ZnMc"/>
    <property type="match status" value="1"/>
</dbReference>
<comment type="function">
    <text evidence="2">Zinc metalloprotease. Provoques deadhesion of endothelial cells from cell cultures, and also degradation of fibronectin, fibrinogen and gelatin in vitro. Its role in the venom is not fully understood but it might act as a spreading factor that facilitates diffusion of other venom toxins. Alternatively, it might be involved in the proteolytic processing of other venom toxins or it might play a role in extra-oral digestion of prey.</text>
</comment>
<dbReference type="GO" id="GO:0006508">
    <property type="term" value="P:proteolysis"/>
    <property type="evidence" value="ECO:0007669"/>
    <property type="project" value="UniProtKB-KW"/>
</dbReference>
<feature type="domain" description="Peptidase M12A" evidence="5">
    <location>
        <begin position="40"/>
        <end position="234"/>
    </location>
</feature>
<dbReference type="PROSITE" id="PS51864">
    <property type="entry name" value="ASTACIN"/>
    <property type="match status" value="1"/>
</dbReference>
<evidence type="ECO:0000256" key="3">
    <source>
        <dbReference type="PROSITE-ProRule" id="PRU01211"/>
    </source>
</evidence>
<dbReference type="SUPFAM" id="SSF55486">
    <property type="entry name" value="Metalloproteases ('zincins'), catalytic domain"/>
    <property type="match status" value="1"/>
</dbReference>
<dbReference type="Gene3D" id="3.40.390.10">
    <property type="entry name" value="Collagenase (Catalytic Domain)"/>
    <property type="match status" value="1"/>
</dbReference>
<dbReference type="EC" id="3.4.24.-" evidence="4"/>
<keyword evidence="3 4" id="KW-0862">Zinc</keyword>
<comment type="cofactor">
    <cofactor evidence="3 4">
        <name>Zn(2+)</name>
        <dbReference type="ChEBI" id="CHEBI:29105"/>
    </cofactor>
    <text evidence="3 4">Binds 1 zinc ion per subunit.</text>
</comment>
<sequence>MSFSETETRPVVVSPLNDPEMHYIYYEGDMMIQESDEKKVAMYTAKRWPHGRIPYIMENKFSDEERAAIARGMMILQERTCIRFLPKQASDHDYVLMKRGPGCAAHVGKIGGQQWVILGDGCYSLETVTHELMHSVGFIHEQSRPDRDEHVEIVWNNIKPNAKRNFKKHEFDYLADHGFPYDLMSVMHYRQYAFSKNRKPTIVPKRPVPYLRCRGLDCPSELDIEKINFLYKCYKKDDFEDNFIDTNDDDNDDDFNDDLGFERRKTSHLSKYQSRLRPHKKSPYRFHQPQRERYPFAQYHIRKLSFNENLMDSGPNAELIMDQLPNYDHYKRKLNKVRSYRWITDRADENLQDEDSIDYGKNLGDQTPYGSYKLQSNYRNLHHRHVEHHPNNQHLDVRFAHQYSQ</sequence>
<dbReference type="InterPro" id="IPR024079">
    <property type="entry name" value="MetalloPept_cat_dom_sf"/>
</dbReference>
<keyword evidence="3 4" id="KW-0482">Metalloprotease</keyword>
<dbReference type="EMBL" id="WVUK01000058">
    <property type="protein sequence ID" value="KAF7491962.1"/>
    <property type="molecule type" value="Genomic_DNA"/>
</dbReference>
<evidence type="ECO:0000313" key="8">
    <source>
        <dbReference type="Proteomes" id="UP000070412"/>
    </source>
</evidence>
<dbReference type="InterPro" id="IPR001506">
    <property type="entry name" value="Peptidase_M12A"/>
</dbReference>
<dbReference type="EnsemblMetazoa" id="SSS_5328s_mrna">
    <property type="protein sequence ID" value="KAF7491962.1"/>
    <property type="gene ID" value="SSS_5328"/>
</dbReference>
<keyword evidence="3 4" id="KW-0645">Protease</keyword>
<dbReference type="CDD" id="cd04280">
    <property type="entry name" value="ZnMc_astacin_like"/>
    <property type="match status" value="1"/>
</dbReference>
<evidence type="ECO:0000259" key="5">
    <source>
        <dbReference type="PROSITE" id="PS51864"/>
    </source>
</evidence>
<accession>A0A834RA80</accession>
<gene>
    <name evidence="6" type="ORF">SSS_5328</name>
</gene>
<feature type="binding site" evidence="3">
    <location>
        <position position="134"/>
    </location>
    <ligand>
        <name>Zn(2+)</name>
        <dbReference type="ChEBI" id="CHEBI:29105"/>
        <note>catalytic</note>
    </ligand>
</feature>
<reference evidence="7" key="3">
    <citation type="submission" date="2022-06" db="UniProtKB">
        <authorList>
            <consortium name="EnsemblMetazoa"/>
        </authorList>
    </citation>
    <scope>IDENTIFICATION</scope>
</reference>
<comment type="subunit">
    <text evidence="1">Monomer.</text>
</comment>
<proteinExistence type="predicted"/>
<dbReference type="Pfam" id="PF01400">
    <property type="entry name" value="Astacin"/>
    <property type="match status" value="1"/>
</dbReference>
<evidence type="ECO:0000256" key="4">
    <source>
        <dbReference type="RuleBase" id="RU361183"/>
    </source>
</evidence>
<dbReference type="InterPro" id="IPR034035">
    <property type="entry name" value="Astacin-like_dom"/>
</dbReference>
<dbReference type="PRINTS" id="PR00480">
    <property type="entry name" value="ASTACIN"/>
</dbReference>
<dbReference type="Proteomes" id="UP000070412">
    <property type="component" value="Unassembled WGS sequence"/>
</dbReference>
<dbReference type="InterPro" id="IPR006026">
    <property type="entry name" value="Peptidase_Metallo"/>
</dbReference>
<evidence type="ECO:0000313" key="6">
    <source>
        <dbReference type="EMBL" id="KAF7491962.1"/>
    </source>
</evidence>
<feature type="binding site" evidence="3">
    <location>
        <position position="130"/>
    </location>
    <ligand>
        <name>Zn(2+)</name>
        <dbReference type="ChEBI" id="CHEBI:29105"/>
        <note>catalytic</note>
    </ligand>
</feature>
<evidence type="ECO:0000256" key="1">
    <source>
        <dbReference type="ARBA" id="ARBA00011245"/>
    </source>
</evidence>
<reference evidence="6" key="2">
    <citation type="submission" date="2020-01" db="EMBL/GenBank/DDBJ databases">
        <authorList>
            <person name="Korhonen P.K.K."/>
            <person name="Guangxu M.G."/>
            <person name="Wang T.W."/>
            <person name="Stroehlein A.J.S."/>
            <person name="Young N.D."/>
            <person name="Ang C.-S.A."/>
            <person name="Fernando D.W.F."/>
            <person name="Lu H.L."/>
            <person name="Taylor S.T."/>
            <person name="Ehtesham M.E.M."/>
            <person name="Najaraj S.H.N."/>
            <person name="Harsha G.H.G."/>
            <person name="Madugundu A.M."/>
            <person name="Renuse S.R."/>
            <person name="Holt D.H."/>
            <person name="Pandey A.P."/>
            <person name="Papenfuss A.P."/>
            <person name="Gasser R.B.G."/>
            <person name="Fischer K.F."/>
        </authorList>
    </citation>
    <scope>NUCLEOTIDE SEQUENCE</scope>
    <source>
        <strain evidence="6">SSS_KF_BRIS2020</strain>
    </source>
</reference>
<protein>
    <recommendedName>
        <fullName evidence="4">Metalloendopeptidase</fullName>
        <ecNumber evidence="4">3.4.24.-</ecNumber>
    </recommendedName>
</protein>
<dbReference type="PANTHER" id="PTHR10127:SF886">
    <property type="entry name" value="ASTACIN-LIKE METALLOENDOPEPTIDASE"/>
    <property type="match status" value="1"/>
</dbReference>
<keyword evidence="8" id="KW-1185">Reference proteome</keyword>
<evidence type="ECO:0000313" key="7">
    <source>
        <dbReference type="EnsemblMetazoa" id="KAF7491962.1"/>
    </source>
</evidence>
<name>A0A834RA80_SARSC</name>
<dbReference type="GO" id="GO:0004222">
    <property type="term" value="F:metalloendopeptidase activity"/>
    <property type="evidence" value="ECO:0007669"/>
    <property type="project" value="UniProtKB-UniRule"/>
</dbReference>
<dbReference type="AlphaFoldDB" id="A0A834RA80"/>
<keyword evidence="3 4" id="KW-0479">Metal-binding</keyword>
<dbReference type="GO" id="GO:0008270">
    <property type="term" value="F:zinc ion binding"/>
    <property type="evidence" value="ECO:0007669"/>
    <property type="project" value="UniProtKB-UniRule"/>
</dbReference>
<organism evidence="6">
    <name type="scientific">Sarcoptes scabiei</name>
    <name type="common">Itch mite</name>
    <name type="synonym">Acarus scabiei</name>
    <dbReference type="NCBI Taxonomy" id="52283"/>
    <lineage>
        <taxon>Eukaryota</taxon>
        <taxon>Metazoa</taxon>
        <taxon>Ecdysozoa</taxon>
        <taxon>Arthropoda</taxon>
        <taxon>Chelicerata</taxon>
        <taxon>Arachnida</taxon>
        <taxon>Acari</taxon>
        <taxon>Acariformes</taxon>
        <taxon>Sarcoptiformes</taxon>
        <taxon>Astigmata</taxon>
        <taxon>Psoroptidia</taxon>
        <taxon>Sarcoptoidea</taxon>
        <taxon>Sarcoptidae</taxon>
        <taxon>Sarcoptinae</taxon>
        <taxon>Sarcoptes</taxon>
    </lineage>
</organism>
<dbReference type="PANTHER" id="PTHR10127">
    <property type="entry name" value="DISCOIDIN, CUB, EGF, LAMININ , AND ZINC METALLOPROTEASE DOMAIN CONTAINING"/>
    <property type="match status" value="1"/>
</dbReference>
<feature type="binding site" evidence="3">
    <location>
        <position position="140"/>
    </location>
    <ligand>
        <name>Zn(2+)</name>
        <dbReference type="ChEBI" id="CHEBI:29105"/>
        <note>catalytic</note>
    </ligand>
</feature>
<keyword evidence="3 4" id="KW-0378">Hydrolase</keyword>
<feature type="active site" evidence="3">
    <location>
        <position position="131"/>
    </location>
</feature>
<comment type="caution">
    <text evidence="3">Lacks conserved residue(s) required for the propagation of feature annotation.</text>
</comment>
<evidence type="ECO:0000256" key="2">
    <source>
        <dbReference type="ARBA" id="ARBA00025529"/>
    </source>
</evidence>
<dbReference type="OrthoDB" id="291007at2759"/>
<reference evidence="8" key="1">
    <citation type="journal article" date="2020" name="PLoS Negl. Trop. Dis.">
        <title>High-quality nuclear genome for Sarcoptes scabiei-A critical resource for a neglected parasite.</title>
        <authorList>
            <person name="Korhonen P.K."/>
            <person name="Gasser R.B."/>
            <person name="Ma G."/>
            <person name="Wang T."/>
            <person name="Stroehlein A.J."/>
            <person name="Young N.D."/>
            <person name="Ang C.S."/>
            <person name="Fernando D.D."/>
            <person name="Lu H.C."/>
            <person name="Taylor S."/>
            <person name="Reynolds S.L."/>
            <person name="Mofiz E."/>
            <person name="Najaraj S.H."/>
            <person name="Gowda H."/>
            <person name="Madugundu A."/>
            <person name="Renuse S."/>
            <person name="Holt D."/>
            <person name="Pandey A."/>
            <person name="Papenfuss A.T."/>
            <person name="Fischer K."/>
        </authorList>
    </citation>
    <scope>NUCLEOTIDE SEQUENCE [LARGE SCALE GENOMIC DNA]</scope>
</reference>